<sequence length="374" mass="42270">MGRALNALAQGLRYALTPFPVVSGASAAPLSAVSPSLKKVGIDPAKAARLNVSAEAWITHETSTTNLCYRGPRWTPPLTKLHQHLRQSYPTISVIMAQCVAESVDRRFGILLNPDHCYLHRYPSSDPASELSRPSRHEGDSLRSLTLTDIALRRYFTDAFDNLADLDEDYGFYRDDGSAPDTHRHIPLSFRPSDLEPLLDELELSTVYQHALHRYWQGNHEYYEASSMIHLLSALMRCREQLTPQGVELFMQSLGFGAFSPPKLSVSLFDINGYVATDIVIIKKHETAELGLYLPRSPQPLHRFDDDRAMGEWVVRQSRDPLLRQNLLEHFPLEDRKDGFFSLWRMGRGALAGVHRGLSGKHMAEKRKRQRASA</sequence>
<evidence type="ECO:0000259" key="1">
    <source>
        <dbReference type="Pfam" id="PF20178"/>
    </source>
</evidence>
<dbReference type="AlphaFoldDB" id="A0AAU7Q8U4"/>
<evidence type="ECO:0000313" key="2">
    <source>
        <dbReference type="EMBL" id="XBS69400.1"/>
    </source>
</evidence>
<name>A0AAU7Q8U4_9GAMM</name>
<reference evidence="2" key="1">
    <citation type="submission" date="2024-06" db="EMBL/GenBank/DDBJ databases">
        <authorList>
            <person name="Coelho C."/>
            <person name="Bento M."/>
            <person name="Garcia E."/>
            <person name="Camelo A."/>
            <person name="Brandao I."/>
            <person name="Espirito Santo C."/>
            <person name="Trovao J."/>
            <person name="Verissimo A."/>
            <person name="Costa J."/>
            <person name="Tiago I."/>
        </authorList>
    </citation>
    <scope>NUCLEOTIDE SEQUENCE</scope>
    <source>
        <strain evidence="2">KWT182</strain>
    </source>
</reference>
<dbReference type="EMBL" id="CP157947">
    <property type="protein sequence ID" value="XBS69400.1"/>
    <property type="molecule type" value="Genomic_DNA"/>
</dbReference>
<accession>A0AAU7Q8U4</accession>
<dbReference type="Pfam" id="PF20178">
    <property type="entry name" value="ToxA_N"/>
    <property type="match status" value="1"/>
</dbReference>
<dbReference type="InterPro" id="IPR046673">
    <property type="entry name" value="ToxA_N"/>
</dbReference>
<proteinExistence type="predicted"/>
<feature type="domain" description="Dermonecrotic toxin N-terminal" evidence="1">
    <location>
        <begin position="87"/>
        <end position="333"/>
    </location>
</feature>
<protein>
    <submittedName>
        <fullName evidence="2">DUF6543 domain-containing protein</fullName>
    </submittedName>
</protein>
<gene>
    <name evidence="2" type="ORF">ABK905_23750</name>
</gene>
<organism evidence="2">
    <name type="scientific">Acerihabitans sp. KWT182</name>
    <dbReference type="NCBI Taxonomy" id="3157919"/>
    <lineage>
        <taxon>Bacteria</taxon>
        <taxon>Pseudomonadati</taxon>
        <taxon>Pseudomonadota</taxon>
        <taxon>Gammaproteobacteria</taxon>
        <taxon>Enterobacterales</taxon>
        <taxon>Pectobacteriaceae</taxon>
        <taxon>Acerihabitans</taxon>
    </lineage>
</organism>